<feature type="transmembrane region" description="Helical" evidence="1">
    <location>
        <begin position="20"/>
        <end position="50"/>
    </location>
</feature>
<keyword evidence="1" id="KW-0812">Transmembrane</keyword>
<sequence>MYESTFRILTGLFVTAVGGALLYVSVVAGAAVLLLGVAVLLVGCVARGVVDATFEIEARRRNGDVPT</sequence>
<evidence type="ECO:0000313" key="3">
    <source>
        <dbReference type="Proteomes" id="UP001515100"/>
    </source>
</evidence>
<evidence type="ECO:0000256" key="1">
    <source>
        <dbReference type="SAM" id="Phobius"/>
    </source>
</evidence>
<dbReference type="AlphaFoldDB" id="A0A641AR81"/>
<name>A0A641AR81_9ACTN</name>
<dbReference type="GO" id="GO:0004930">
    <property type="term" value="F:G protein-coupled receptor activity"/>
    <property type="evidence" value="ECO:0007669"/>
    <property type="project" value="InterPro"/>
</dbReference>
<keyword evidence="3" id="KW-1185">Reference proteome</keyword>
<proteinExistence type="predicted"/>
<comment type="caution">
    <text evidence="2">The sequence shown here is derived from an EMBL/GenBank/DDBJ whole genome shotgun (WGS) entry which is preliminary data.</text>
</comment>
<evidence type="ECO:0000313" key="2">
    <source>
        <dbReference type="EMBL" id="KAA1378755.1"/>
    </source>
</evidence>
<reference evidence="2" key="1">
    <citation type="submission" date="2019-09" db="EMBL/GenBank/DDBJ databases">
        <authorList>
            <person name="Li J."/>
        </authorList>
    </citation>
    <scope>NUCLEOTIDE SEQUENCE [LARGE SCALE GENOMIC DNA]</scope>
    <source>
        <strain evidence="2">NRBC 14897</strain>
    </source>
</reference>
<keyword evidence="1" id="KW-1133">Transmembrane helix</keyword>
<accession>A0A641AR81</accession>
<dbReference type="EMBL" id="SDPP02000002">
    <property type="protein sequence ID" value="KAA1378755.1"/>
    <property type="molecule type" value="Genomic_DNA"/>
</dbReference>
<protein>
    <submittedName>
        <fullName evidence="2">Uncharacterized protein</fullName>
    </submittedName>
</protein>
<dbReference type="PROSITE" id="PS00650">
    <property type="entry name" value="G_PROTEIN_RECEP_F2_2"/>
    <property type="match status" value="1"/>
</dbReference>
<gene>
    <name evidence="2" type="ORF">ESP62_010520</name>
</gene>
<keyword evidence="1" id="KW-0472">Membrane</keyword>
<organism evidence="2 3">
    <name type="scientific">Aeromicrobium fastidiosum</name>
    <dbReference type="NCBI Taxonomy" id="52699"/>
    <lineage>
        <taxon>Bacteria</taxon>
        <taxon>Bacillati</taxon>
        <taxon>Actinomycetota</taxon>
        <taxon>Actinomycetes</taxon>
        <taxon>Propionibacteriales</taxon>
        <taxon>Nocardioidaceae</taxon>
        <taxon>Aeromicrobium</taxon>
    </lineage>
</organism>
<dbReference type="Proteomes" id="UP001515100">
    <property type="component" value="Unassembled WGS sequence"/>
</dbReference>
<dbReference type="RefSeq" id="WP_129182048.1">
    <property type="nucleotide sequence ID" value="NZ_JAGIOG010000001.1"/>
</dbReference>
<dbReference type="InterPro" id="IPR017983">
    <property type="entry name" value="GPCR_2_secretin-like_CS"/>
</dbReference>